<feature type="domain" description="Tetrapyrrole biosynthesis uroporphyrinogen III synthase" evidence="10">
    <location>
        <begin position="15"/>
        <end position="176"/>
    </location>
</feature>
<dbReference type="Pfam" id="PF02602">
    <property type="entry name" value="HEM4"/>
    <property type="match status" value="1"/>
</dbReference>
<dbReference type="SUPFAM" id="SSF69618">
    <property type="entry name" value="HemD-like"/>
    <property type="match status" value="1"/>
</dbReference>
<dbReference type="PANTHER" id="PTHR38042">
    <property type="entry name" value="UROPORPHYRINOGEN-III SYNTHASE, CHLOROPLASTIC"/>
    <property type="match status" value="1"/>
</dbReference>
<evidence type="ECO:0000313" key="11">
    <source>
        <dbReference type="EMBL" id="WXX24217.1"/>
    </source>
</evidence>
<comment type="pathway">
    <text evidence="1 9">Porphyrin-containing compound metabolism; protoporphyrin-IX biosynthesis; coproporphyrinogen-III from 5-aminolevulinate: step 3/4.</text>
</comment>
<dbReference type="EMBL" id="CP093310">
    <property type="protein sequence ID" value="WXX24217.1"/>
    <property type="molecule type" value="Genomic_DNA"/>
</dbReference>
<protein>
    <recommendedName>
        <fullName evidence="7 9">Uroporphyrinogen-III synthase</fullName>
        <ecNumber evidence="3 9">4.2.1.75</ecNumber>
    </recommendedName>
</protein>
<dbReference type="Proteomes" id="UP000829560">
    <property type="component" value="Chromosome"/>
</dbReference>
<keyword evidence="12" id="KW-1185">Reference proteome</keyword>
<accession>A0AAU6PUV7</accession>
<evidence type="ECO:0000256" key="8">
    <source>
        <dbReference type="ARBA" id="ARBA00048617"/>
    </source>
</evidence>
<dbReference type="InterPro" id="IPR003754">
    <property type="entry name" value="4pyrrol_synth_uPrphyn_synth"/>
</dbReference>
<reference evidence="11" key="1">
    <citation type="submission" date="2024-03" db="EMBL/GenBank/DDBJ databases">
        <title>Psychrobacter raelis sp. nov. isolated from a dog with peritonitis.</title>
        <authorList>
            <person name="Schiavone A."/>
            <person name="Manzulli V."/>
            <person name="Camarda A."/>
            <person name="Cafiero M.A."/>
            <person name="Vasco I."/>
            <person name="Marino L."/>
            <person name="Pennuzzi G."/>
            <person name="Serrecchia L."/>
            <person name="Galante D."/>
            <person name="Pugliese N."/>
        </authorList>
    </citation>
    <scope>NUCLEOTIDE SEQUENCE</scope>
    <source>
        <strain evidence="11">PraFG1</strain>
    </source>
</reference>
<comment type="function">
    <text evidence="6 9">Catalyzes cyclization of the linear tetrapyrrole, hydroxymethylbilane, to the macrocyclic uroporphyrinogen III.</text>
</comment>
<evidence type="ECO:0000259" key="10">
    <source>
        <dbReference type="Pfam" id="PF02602"/>
    </source>
</evidence>
<name>A0AAU6PUV7_9GAMM</name>
<evidence type="ECO:0000256" key="9">
    <source>
        <dbReference type="RuleBase" id="RU366031"/>
    </source>
</evidence>
<dbReference type="InterPro" id="IPR036108">
    <property type="entry name" value="4pyrrol_syn_uPrphyn_synt_sf"/>
</dbReference>
<evidence type="ECO:0000256" key="6">
    <source>
        <dbReference type="ARBA" id="ARBA00037589"/>
    </source>
</evidence>
<comment type="similarity">
    <text evidence="2 9">Belongs to the uroporphyrinogen-III synthase family.</text>
</comment>
<evidence type="ECO:0000313" key="12">
    <source>
        <dbReference type="Proteomes" id="UP000829560"/>
    </source>
</evidence>
<proteinExistence type="inferred from homology"/>
<dbReference type="GO" id="GO:0004852">
    <property type="term" value="F:uroporphyrinogen-III synthase activity"/>
    <property type="evidence" value="ECO:0007669"/>
    <property type="project" value="UniProtKB-UniRule"/>
</dbReference>
<keyword evidence="4 9" id="KW-0456">Lyase</keyword>
<evidence type="ECO:0000256" key="3">
    <source>
        <dbReference type="ARBA" id="ARBA00013109"/>
    </source>
</evidence>
<dbReference type="Gene3D" id="3.40.50.10090">
    <property type="match status" value="2"/>
</dbReference>
<gene>
    <name evidence="11" type="ORF">MN210_19450</name>
</gene>
<dbReference type="KEGG" id="prae:MN210_19450"/>
<dbReference type="CDD" id="cd06578">
    <property type="entry name" value="HemD"/>
    <property type="match status" value="1"/>
</dbReference>
<keyword evidence="5 9" id="KW-0627">Porphyrin biosynthesis</keyword>
<evidence type="ECO:0000256" key="7">
    <source>
        <dbReference type="ARBA" id="ARBA00040167"/>
    </source>
</evidence>
<evidence type="ECO:0000256" key="5">
    <source>
        <dbReference type="ARBA" id="ARBA00023244"/>
    </source>
</evidence>
<comment type="catalytic activity">
    <reaction evidence="8 9">
        <text>hydroxymethylbilane = uroporphyrinogen III + H2O</text>
        <dbReference type="Rhea" id="RHEA:18965"/>
        <dbReference type="ChEBI" id="CHEBI:15377"/>
        <dbReference type="ChEBI" id="CHEBI:57308"/>
        <dbReference type="ChEBI" id="CHEBI:57845"/>
        <dbReference type="EC" id="4.2.1.75"/>
    </reaction>
</comment>
<dbReference type="PANTHER" id="PTHR38042:SF1">
    <property type="entry name" value="UROPORPHYRINOGEN-III SYNTHASE, CHLOROPLASTIC"/>
    <property type="match status" value="1"/>
</dbReference>
<evidence type="ECO:0000256" key="4">
    <source>
        <dbReference type="ARBA" id="ARBA00023239"/>
    </source>
</evidence>
<dbReference type="EC" id="4.2.1.75" evidence="3 9"/>
<evidence type="ECO:0000256" key="1">
    <source>
        <dbReference type="ARBA" id="ARBA00004772"/>
    </source>
</evidence>
<evidence type="ECO:0000256" key="2">
    <source>
        <dbReference type="ARBA" id="ARBA00008133"/>
    </source>
</evidence>
<sequence>MIFINTRPIERAQPLTQAMQDKGLTVLELPLLELTAIEIGQREQQYQQHFYQQPDQYQALVVVSPTAARMGLAACPVGFVPRCAVIAVGHATAEVLRVAGWQVHCPVEYSNEGMMLMPQLNRLGVGNRILVWRGRGGRRVLVNFLQENGVGVDAIAWYQRQCPPQAEHDFKQLLPQLGLSEVARLPDAINLNGLNSLHISPLDNPDANSKHKPLVLISSGEAFTNWRLLMASIDEISDKAVPNYQLNDFNYLTFGKRLTDTLNQLQLNCVRIENLDTSEVWRGVSALYSDLS</sequence>
<organism evidence="11 12">
    <name type="scientific">Psychrobacter raelei</name>
    <dbReference type="NCBI Taxonomy" id="2565531"/>
    <lineage>
        <taxon>Bacteria</taxon>
        <taxon>Pseudomonadati</taxon>
        <taxon>Pseudomonadota</taxon>
        <taxon>Gammaproteobacteria</taxon>
        <taxon>Moraxellales</taxon>
        <taxon>Moraxellaceae</taxon>
        <taxon>Psychrobacter</taxon>
    </lineage>
</organism>
<dbReference type="AlphaFoldDB" id="A0AAU6PUV7"/>
<dbReference type="RefSeq" id="WP_338412291.1">
    <property type="nucleotide sequence ID" value="NZ_CP093310.2"/>
</dbReference>
<dbReference type="GO" id="GO:0006780">
    <property type="term" value="P:uroporphyrinogen III biosynthetic process"/>
    <property type="evidence" value="ECO:0007669"/>
    <property type="project" value="UniProtKB-UniRule"/>
</dbReference>
<dbReference type="GO" id="GO:0006782">
    <property type="term" value="P:protoporphyrinogen IX biosynthetic process"/>
    <property type="evidence" value="ECO:0007669"/>
    <property type="project" value="UniProtKB-UniRule"/>
</dbReference>
<dbReference type="InterPro" id="IPR039793">
    <property type="entry name" value="UROS/Hem4"/>
</dbReference>